<evidence type="ECO:0000313" key="3">
    <source>
        <dbReference type="EMBL" id="EPX63044.1"/>
    </source>
</evidence>
<feature type="signal peptide" evidence="2">
    <location>
        <begin position="1"/>
        <end position="17"/>
    </location>
</feature>
<feature type="compositionally biased region" description="Basic and acidic residues" evidence="1">
    <location>
        <begin position="185"/>
        <end position="201"/>
    </location>
</feature>
<feature type="region of interest" description="Disordered" evidence="1">
    <location>
        <begin position="183"/>
        <end position="218"/>
    </location>
</feature>
<evidence type="ECO:0000256" key="2">
    <source>
        <dbReference type="SAM" id="SignalP"/>
    </source>
</evidence>
<dbReference type="RefSeq" id="WP_002626872.1">
    <property type="nucleotide sequence ID" value="NZ_ANAH02000006.1"/>
</dbReference>
<dbReference type="InterPro" id="IPR016187">
    <property type="entry name" value="CTDL_fold"/>
</dbReference>
<dbReference type="EMBL" id="ANAH02000006">
    <property type="protein sequence ID" value="EPX63044.1"/>
    <property type="molecule type" value="Genomic_DNA"/>
</dbReference>
<dbReference type="InterPro" id="IPR016186">
    <property type="entry name" value="C-type_lectin-like/link_sf"/>
</dbReference>
<feature type="region of interest" description="Disordered" evidence="1">
    <location>
        <begin position="30"/>
        <end position="70"/>
    </location>
</feature>
<dbReference type="AlphaFoldDB" id="S9QP16"/>
<proteinExistence type="predicted"/>
<organism evidence="3 4">
    <name type="scientific">Cystobacter fuscus (strain ATCC 25194 / DSM 2262 / NBRC 100088 / M29)</name>
    <dbReference type="NCBI Taxonomy" id="1242864"/>
    <lineage>
        <taxon>Bacteria</taxon>
        <taxon>Pseudomonadati</taxon>
        <taxon>Myxococcota</taxon>
        <taxon>Myxococcia</taxon>
        <taxon>Myxococcales</taxon>
        <taxon>Cystobacterineae</taxon>
        <taxon>Archangiaceae</taxon>
        <taxon>Cystobacter</taxon>
    </lineage>
</organism>
<feature type="compositionally biased region" description="Polar residues" evidence="1">
    <location>
        <begin position="204"/>
        <end position="218"/>
    </location>
</feature>
<dbReference type="eggNOG" id="ENOG502ZBM7">
    <property type="taxonomic scope" value="Bacteria"/>
</dbReference>
<keyword evidence="2" id="KW-0732">Signal</keyword>
<keyword evidence="4" id="KW-1185">Reference proteome</keyword>
<accession>S9QP16</accession>
<feature type="chain" id="PRO_5004555164" description="Lipoprotein" evidence="2">
    <location>
        <begin position="18"/>
        <end position="294"/>
    </location>
</feature>
<comment type="caution">
    <text evidence="3">The sequence shown here is derived from an EMBL/GenBank/DDBJ whole genome shotgun (WGS) entry which is preliminary data.</text>
</comment>
<reference evidence="3" key="1">
    <citation type="submission" date="2013-05" db="EMBL/GenBank/DDBJ databases">
        <title>Genome assembly of Cystobacter fuscus DSM 2262.</title>
        <authorList>
            <person name="Sharma G."/>
            <person name="Khatri I."/>
            <person name="Kaur C."/>
            <person name="Mayilraj S."/>
            <person name="Subramanian S."/>
        </authorList>
    </citation>
    <scope>NUCLEOTIDE SEQUENCE [LARGE SCALE GENOMIC DNA]</scope>
    <source>
        <strain evidence="3">DSM 2262</strain>
    </source>
</reference>
<dbReference type="Proteomes" id="UP000011682">
    <property type="component" value="Unassembled WGS sequence"/>
</dbReference>
<protein>
    <recommendedName>
        <fullName evidence="5">Lipoprotein</fullName>
    </recommendedName>
</protein>
<sequence>MRAKLFLSVIACASVGAGLVACDTGSEDVDPIPVPVEDTGGTPSTPNGSTDGGSTGSSTDGGSGTPTETGTFSFFVTSIESMRQLSGSANGFGGDLRYGEATGLEGADKLCRTIAEASLPGAGQKTWRAFLSASTGGPDGGVVNAIDRIGEGPWYDRLGRLVAQNKAALLSGSRPLADAQIKNDLPNERGEPNHQGVDNHDVLTGSTSQGKFSGSKSGTCNDWTSAVGSTGKPMCGHSWPRSGSTGSGSNWMSDHQVPGCAPGVTLTNTGGGGGGSTVGGSGGYGAIYCFALTP</sequence>
<feature type="compositionally biased region" description="Gly residues" evidence="1">
    <location>
        <begin position="50"/>
        <end position="64"/>
    </location>
</feature>
<dbReference type="Gene3D" id="3.10.100.10">
    <property type="entry name" value="Mannose-Binding Protein A, subunit A"/>
    <property type="match status" value="1"/>
</dbReference>
<evidence type="ECO:0008006" key="5">
    <source>
        <dbReference type="Google" id="ProtNLM"/>
    </source>
</evidence>
<gene>
    <name evidence="3" type="ORF">D187_006454</name>
</gene>
<dbReference type="PROSITE" id="PS51257">
    <property type="entry name" value="PROKAR_LIPOPROTEIN"/>
    <property type="match status" value="1"/>
</dbReference>
<feature type="compositionally biased region" description="Low complexity" evidence="1">
    <location>
        <begin position="38"/>
        <end position="49"/>
    </location>
</feature>
<evidence type="ECO:0000256" key="1">
    <source>
        <dbReference type="SAM" id="MobiDB-lite"/>
    </source>
</evidence>
<dbReference type="SUPFAM" id="SSF56436">
    <property type="entry name" value="C-type lectin-like"/>
    <property type="match status" value="1"/>
</dbReference>
<name>S9QP16_CYSF2</name>
<evidence type="ECO:0000313" key="4">
    <source>
        <dbReference type="Proteomes" id="UP000011682"/>
    </source>
</evidence>